<proteinExistence type="predicted"/>
<name>A0A8I5RA70_PAPAN</name>
<reference evidence="1" key="2">
    <citation type="submission" date="2025-08" db="UniProtKB">
        <authorList>
            <consortium name="Ensembl"/>
        </authorList>
    </citation>
    <scope>IDENTIFICATION</scope>
</reference>
<keyword evidence="2" id="KW-1185">Reference proteome</keyword>
<reference evidence="1 2" key="1">
    <citation type="submission" date="2012-03" db="EMBL/GenBank/DDBJ databases">
        <title>Whole Genome Assembly of Papio anubis.</title>
        <authorList>
            <person name="Liu Y.L."/>
            <person name="Abraham K.A."/>
            <person name="Akbar H.A."/>
            <person name="Ali S.A."/>
            <person name="Anosike U.A."/>
            <person name="Aqrawi P.A."/>
            <person name="Arias F.A."/>
            <person name="Attaway T.A."/>
            <person name="Awwad R.A."/>
            <person name="Babu C.B."/>
            <person name="Bandaranaike D.B."/>
            <person name="Battles P.B."/>
            <person name="Bell A.B."/>
            <person name="Beltran B.B."/>
            <person name="Berhane-Mersha D.B."/>
            <person name="Bess C.B."/>
            <person name="Bickham C.B."/>
            <person name="Bolden T.B."/>
            <person name="Carter K.C."/>
            <person name="Chau D.C."/>
            <person name="Chavez A.C."/>
            <person name="Clerc-Blankenburg K.C."/>
            <person name="Coyle M.C."/>
            <person name="Dao M.D."/>
            <person name="Davila M.L.D."/>
            <person name="Davy-Carroll L.D."/>
            <person name="Denson S.D."/>
            <person name="Dinh H.D."/>
            <person name="Fernandez S.F."/>
            <person name="Fernando P.F."/>
            <person name="Forbes L.F."/>
            <person name="Francis C.F."/>
            <person name="Francisco L.F."/>
            <person name="Fu Q.F."/>
            <person name="Garcia-Iii R.G."/>
            <person name="Garrett T.G."/>
            <person name="Gross S.G."/>
            <person name="Gubbala S.G."/>
            <person name="Hirani K.H."/>
            <person name="Hogues M.H."/>
            <person name="Hollins B.H."/>
            <person name="Jackson L.J."/>
            <person name="Javaid M.J."/>
            <person name="Jhangiani S.J."/>
            <person name="Johnson A.J."/>
            <person name="Johnson B.J."/>
            <person name="Jones J.J."/>
            <person name="Joshi V.J."/>
            <person name="Kalu J.K."/>
            <person name="Khan N.K."/>
            <person name="Korchina V.K."/>
            <person name="Kovar C.K."/>
            <person name="Lago L.L."/>
            <person name="Lara F.L."/>
            <person name="Le T.-K.L."/>
            <person name="Lee S.L."/>
            <person name="Legall-Iii F.L."/>
            <person name="Lemon S.L."/>
            <person name="Liu J.L."/>
            <person name="Liu Y.-S.L."/>
            <person name="Liyanage D.L."/>
            <person name="Lopez J.L."/>
            <person name="Lorensuhewa L.L."/>
            <person name="Mata R.M."/>
            <person name="Mathew T.M."/>
            <person name="Mercado C.M."/>
            <person name="Mercado I.M."/>
            <person name="Morales K.M."/>
            <person name="Morgan M.M."/>
            <person name="Munidasa M.M."/>
            <person name="Ngo D.N."/>
            <person name="Nguyen L.N."/>
            <person name="Nguyen T.N."/>
            <person name="Nguyen N.N."/>
            <person name="Obregon M.O."/>
            <person name="Okwuonu G.O."/>
            <person name="Ongeri F.O."/>
            <person name="Onwere C.O."/>
            <person name="Osifeso I.O."/>
            <person name="Parra A.P."/>
            <person name="Patil S.P."/>
            <person name="Perez A.P."/>
            <person name="Perez Y.P."/>
            <person name="Pham C.P."/>
            <person name="Pu L.-L.P."/>
            <person name="Puazo M.P."/>
            <person name="Quiroz J.Q."/>
            <person name="Rouhana J.R."/>
            <person name="Ruiz M.R."/>
            <person name="Ruiz S.-J.R."/>
            <person name="Saada N.S."/>
            <person name="Santibanez J.S."/>
            <person name="Scheel M.S."/>
            <person name="Schneider B.S."/>
            <person name="Simmons D.S."/>
            <person name="Sisson I.S."/>
            <person name="Tang L.-Y.T."/>
            <person name="Thornton R.T."/>
            <person name="Tisius J.T."/>
            <person name="Toledanes G.T."/>
            <person name="Trejos Z.T."/>
            <person name="Usmani K.U."/>
            <person name="Varghese R.V."/>
            <person name="Vattathil S.V."/>
            <person name="Vee V.V."/>
            <person name="Walker D.W."/>
            <person name="Weissenberger G.W."/>
            <person name="White C.W."/>
            <person name="Williams A.W."/>
            <person name="Woodworth J.W."/>
            <person name="Wright R.W."/>
            <person name="Zhu Y.Z."/>
            <person name="Han Y.H."/>
            <person name="Newsham I.N."/>
            <person name="Nazareth L.N."/>
            <person name="Worley K.W."/>
            <person name="Muzny D.M."/>
            <person name="Rogers J.R."/>
            <person name="Gibbs R.G."/>
        </authorList>
    </citation>
    <scope>NUCLEOTIDE SEQUENCE [LARGE SCALE GENOMIC DNA]</scope>
</reference>
<dbReference type="GeneTree" id="ENSGT01120000271815"/>
<evidence type="ECO:0000313" key="1">
    <source>
        <dbReference type="Ensembl" id="ENSPANP00000061142.1"/>
    </source>
</evidence>
<organism evidence="1 2">
    <name type="scientific">Papio anubis</name>
    <name type="common">Olive baboon</name>
    <dbReference type="NCBI Taxonomy" id="9555"/>
    <lineage>
        <taxon>Eukaryota</taxon>
        <taxon>Metazoa</taxon>
        <taxon>Chordata</taxon>
        <taxon>Craniata</taxon>
        <taxon>Vertebrata</taxon>
        <taxon>Euteleostomi</taxon>
        <taxon>Mammalia</taxon>
        <taxon>Eutheria</taxon>
        <taxon>Euarchontoglires</taxon>
        <taxon>Primates</taxon>
        <taxon>Haplorrhini</taxon>
        <taxon>Catarrhini</taxon>
        <taxon>Cercopithecidae</taxon>
        <taxon>Cercopithecinae</taxon>
        <taxon>Papio</taxon>
    </lineage>
</organism>
<dbReference type="Ensembl" id="ENSPANT00000069257.1">
    <property type="protein sequence ID" value="ENSPANP00000061142.1"/>
    <property type="gene ID" value="ENSPANG00000038549.1"/>
</dbReference>
<reference evidence="1" key="3">
    <citation type="submission" date="2025-09" db="UniProtKB">
        <authorList>
            <consortium name="Ensembl"/>
        </authorList>
    </citation>
    <scope>IDENTIFICATION</scope>
</reference>
<dbReference type="PANTHER" id="PTHR12138">
    <property type="entry name" value="PRIMATE-EXPANDED PROTEIN FAMILY"/>
    <property type="match status" value="1"/>
</dbReference>
<sequence length="95" mass="10320">MLPRLECSGMLMAHCSLTSPGSSDPLKSASQVVGTTDTRHHTWLIFVSFVQMGFHHVAQADLELLDSSNPPTFASQRAGITGASHQAQPHRAFYI</sequence>
<dbReference type="Proteomes" id="UP000028761">
    <property type="component" value="Chromosome 11"/>
</dbReference>
<protein>
    <submittedName>
        <fullName evidence="1">Uncharacterized protein</fullName>
    </submittedName>
</protein>
<dbReference type="PRINTS" id="PR02045">
    <property type="entry name" value="F138DOMAIN"/>
</dbReference>
<dbReference type="AlphaFoldDB" id="A0A8I5RA70"/>
<evidence type="ECO:0000313" key="2">
    <source>
        <dbReference type="Proteomes" id="UP000028761"/>
    </source>
</evidence>
<dbReference type="PANTHER" id="PTHR12138:SF162">
    <property type="entry name" value="CHROMOSOME UNDETERMINED SCAFFOLD_275, WHOLE GENOME SHOTGUN SEQUENCE"/>
    <property type="match status" value="1"/>
</dbReference>
<accession>A0A8I5RA70</accession>